<gene>
    <name evidence="2" type="ORF">PHYPSEUDO_000976</name>
</gene>
<comment type="caution">
    <text evidence="2">The sequence shown here is derived from an EMBL/GenBank/DDBJ whole genome shotgun (WGS) entry which is preliminary data.</text>
</comment>
<dbReference type="OrthoDB" id="5954088at2759"/>
<accession>A0A8T1W1R0</accession>
<proteinExistence type="predicted"/>
<keyword evidence="3" id="KW-1185">Reference proteome</keyword>
<feature type="region of interest" description="Disordered" evidence="1">
    <location>
        <begin position="774"/>
        <end position="794"/>
    </location>
</feature>
<organism evidence="2 3">
    <name type="scientific">Phytophthora pseudosyringae</name>
    <dbReference type="NCBI Taxonomy" id="221518"/>
    <lineage>
        <taxon>Eukaryota</taxon>
        <taxon>Sar</taxon>
        <taxon>Stramenopiles</taxon>
        <taxon>Oomycota</taxon>
        <taxon>Peronosporomycetes</taxon>
        <taxon>Peronosporales</taxon>
        <taxon>Peronosporaceae</taxon>
        <taxon>Phytophthora</taxon>
    </lineage>
</organism>
<name>A0A8T1W1R0_9STRA</name>
<evidence type="ECO:0000313" key="3">
    <source>
        <dbReference type="Proteomes" id="UP000694044"/>
    </source>
</evidence>
<reference evidence="2" key="1">
    <citation type="submission" date="2021-02" db="EMBL/GenBank/DDBJ databases">
        <authorList>
            <person name="Palmer J.M."/>
        </authorList>
    </citation>
    <scope>NUCLEOTIDE SEQUENCE</scope>
    <source>
        <strain evidence="2">SCRP734</strain>
    </source>
</reference>
<evidence type="ECO:0000256" key="1">
    <source>
        <dbReference type="SAM" id="MobiDB-lite"/>
    </source>
</evidence>
<dbReference type="Proteomes" id="UP000694044">
    <property type="component" value="Unassembled WGS sequence"/>
</dbReference>
<feature type="region of interest" description="Disordered" evidence="1">
    <location>
        <begin position="738"/>
        <end position="757"/>
    </location>
</feature>
<dbReference type="InterPro" id="IPR001611">
    <property type="entry name" value="Leu-rich_rpt"/>
</dbReference>
<evidence type="ECO:0000313" key="2">
    <source>
        <dbReference type="EMBL" id="KAG7385914.1"/>
    </source>
</evidence>
<dbReference type="AlphaFoldDB" id="A0A8T1W1R0"/>
<dbReference type="InterPro" id="IPR042655">
    <property type="entry name" value="LRC72"/>
</dbReference>
<feature type="compositionally biased region" description="Low complexity" evidence="1">
    <location>
        <begin position="743"/>
        <end position="755"/>
    </location>
</feature>
<protein>
    <submittedName>
        <fullName evidence="2">Uncharacterized protein</fullName>
    </submittedName>
</protein>
<sequence length="889" mass="97748">MRSPEAALIRARAKAPLPGLVVLHLSDSDIECIKHLELCQNLQSLYADSNHIKDLEGIIELRKLWRIDLNGNLLQELHALASYRALGFLYLERNRIGFEDLVCLRDQHLLELRLAGNAGLLKGNSIDGYRKKVVALLPNVWILDSHFISTAERRQAIEEFDEFVVSLLKQPRKSATRDRKFGSATDVWVESEFAMEDTAELPPRASLIDTAHKSTNPNDPPDLRRLYAIVSFHNAESATHNPHCHFAPSRQAPNSRLMPKIWLDEVLALPRQTRIEVILLLAVFIQFRFPMVLLSEALTIRQLDSPNFPSEAIRDTVNLPPYALVALIAIARHVSLDTEQQMREQLNPEVATPEFVDESEFLKSIPTLFTTLLSTTSGSVSPVNESDPQATTIRCRQAIKMLSNVASFPDPVTMASKGTGKRGAIFRELVPLIHAAESGPGSSVTQSGRDVVVQSVVESKHMTAPRSSIAGSGVDTAWKRNTITQDCENLDDSVEATPSSPKEGPDTRQGIASLNRAEPAGSAVRRKPKPGDWVEVYAKQFVKIRFLSTDGFFVVGALPTDECRSITISLEQMSRISNSVWRVNYLTKLQAEEIRASLQRTGSDSSSMSNTRTGKLHRDSDGFHRHGAARNQGSPNHFVTAQMLQDLGRERDNSTPQPSSQPSAIEVFSSNDTLDANYVLTSPEHIAAQNYCAASTFLQQRLPPRGLWSPMKQAAPYSVLGSHAPPLGNSLSLNELKTRRPRAQQQPASAPQPQQTDDWLEIRRAMQAQLGLADHDCRPSTGSSPRALDGGLQPRPGVSSFLTAATDCEVSAEAPAMDQAPVDRSRLKTPPPLGTQRLAAARGWHQVATKTEFVVAASPSAPLLLRPEPAVGAPKLKLVVLPSISQKSK</sequence>
<feature type="region of interest" description="Disordered" evidence="1">
    <location>
        <begin position="485"/>
        <end position="528"/>
    </location>
</feature>
<dbReference type="PANTHER" id="PTHR46759:SF2">
    <property type="match status" value="1"/>
</dbReference>
<dbReference type="PANTHER" id="PTHR46759">
    <property type="entry name" value="LEUCINE-RICH REPEAT-CONTAINING PROTEIN 72"/>
    <property type="match status" value="1"/>
</dbReference>
<dbReference type="PROSITE" id="PS51450">
    <property type="entry name" value="LRR"/>
    <property type="match status" value="1"/>
</dbReference>
<dbReference type="EMBL" id="JAGDFM010000112">
    <property type="protein sequence ID" value="KAG7385914.1"/>
    <property type="molecule type" value="Genomic_DNA"/>
</dbReference>